<evidence type="ECO:0000313" key="2">
    <source>
        <dbReference type="EMBL" id="TWT95983.1"/>
    </source>
</evidence>
<dbReference type="OrthoDB" id="3871310at2"/>
<name>A0A5C6ACJ6_9BACT</name>
<accession>A0A5C6ACJ6</accession>
<gene>
    <name evidence="2" type="ORF">Pla108_30610</name>
</gene>
<feature type="transmembrane region" description="Helical" evidence="1">
    <location>
        <begin position="104"/>
        <end position="127"/>
    </location>
</feature>
<dbReference type="Proteomes" id="UP000317421">
    <property type="component" value="Unassembled WGS sequence"/>
</dbReference>
<keyword evidence="3" id="KW-1185">Reference proteome</keyword>
<feature type="transmembrane region" description="Helical" evidence="1">
    <location>
        <begin position="70"/>
        <end position="92"/>
    </location>
</feature>
<keyword evidence="1" id="KW-0812">Transmembrane</keyword>
<dbReference type="AlphaFoldDB" id="A0A5C6ACJ6"/>
<keyword evidence="1" id="KW-1133">Transmembrane helix</keyword>
<reference evidence="2 3" key="1">
    <citation type="submission" date="2019-02" db="EMBL/GenBank/DDBJ databases">
        <title>Deep-cultivation of Planctomycetes and their phenomic and genomic characterization uncovers novel biology.</title>
        <authorList>
            <person name="Wiegand S."/>
            <person name="Jogler M."/>
            <person name="Boedeker C."/>
            <person name="Pinto D."/>
            <person name="Vollmers J."/>
            <person name="Rivas-Marin E."/>
            <person name="Kohn T."/>
            <person name="Peeters S.H."/>
            <person name="Heuer A."/>
            <person name="Rast P."/>
            <person name="Oberbeckmann S."/>
            <person name="Bunk B."/>
            <person name="Jeske O."/>
            <person name="Meyerdierks A."/>
            <person name="Storesund J.E."/>
            <person name="Kallscheuer N."/>
            <person name="Luecker S."/>
            <person name="Lage O.M."/>
            <person name="Pohl T."/>
            <person name="Merkel B.J."/>
            <person name="Hornburger P."/>
            <person name="Mueller R.-W."/>
            <person name="Bruemmer F."/>
            <person name="Labrenz M."/>
            <person name="Spormann A.M."/>
            <person name="Op Den Camp H."/>
            <person name="Overmann J."/>
            <person name="Amann R."/>
            <person name="Jetten M.S.M."/>
            <person name="Mascher T."/>
            <person name="Medema M.H."/>
            <person name="Devos D.P."/>
            <person name="Kaster A.-K."/>
            <person name="Ovreas L."/>
            <person name="Rohde M."/>
            <person name="Galperin M.Y."/>
            <person name="Jogler C."/>
        </authorList>
    </citation>
    <scope>NUCLEOTIDE SEQUENCE [LARGE SCALE GENOMIC DNA]</scope>
    <source>
        <strain evidence="2 3">Pla108</strain>
    </source>
</reference>
<dbReference type="RefSeq" id="WP_146445779.1">
    <property type="nucleotide sequence ID" value="NZ_SJPR01000004.1"/>
</dbReference>
<keyword evidence="1" id="KW-0472">Membrane</keyword>
<feature type="transmembrane region" description="Helical" evidence="1">
    <location>
        <begin position="31"/>
        <end position="49"/>
    </location>
</feature>
<evidence type="ECO:0000256" key="1">
    <source>
        <dbReference type="SAM" id="Phobius"/>
    </source>
</evidence>
<proteinExistence type="predicted"/>
<feature type="transmembrane region" description="Helical" evidence="1">
    <location>
        <begin position="185"/>
        <end position="205"/>
    </location>
</feature>
<evidence type="ECO:0000313" key="3">
    <source>
        <dbReference type="Proteomes" id="UP000317421"/>
    </source>
</evidence>
<comment type="caution">
    <text evidence="2">The sequence shown here is derived from an EMBL/GenBank/DDBJ whole genome shotgun (WGS) entry which is preliminary data.</text>
</comment>
<dbReference type="EMBL" id="SJPR01000004">
    <property type="protein sequence ID" value="TWT95983.1"/>
    <property type="molecule type" value="Genomic_DNA"/>
</dbReference>
<protein>
    <submittedName>
        <fullName evidence="2">Uncharacterized protein</fullName>
    </submittedName>
</protein>
<organism evidence="2 3">
    <name type="scientific">Botrimarina colliarenosi</name>
    <dbReference type="NCBI Taxonomy" id="2528001"/>
    <lineage>
        <taxon>Bacteria</taxon>
        <taxon>Pseudomonadati</taxon>
        <taxon>Planctomycetota</taxon>
        <taxon>Planctomycetia</taxon>
        <taxon>Pirellulales</taxon>
        <taxon>Lacipirellulaceae</taxon>
        <taxon>Botrimarina</taxon>
    </lineage>
</organism>
<feature type="transmembrane region" description="Helical" evidence="1">
    <location>
        <begin position="155"/>
        <end position="173"/>
    </location>
</feature>
<sequence length="221" mass="22720">MSLFIETIAVAALLLGWCGLSQVTPPEGSFVATVALGAVTLGAAMLMRQDRVVEANRRLHAGQWWGLDAALRRAATPFALGGGVALVIWSLARASVAAKLGGAGSLLVLLVVIAMAIKFVAETYLYAQIGGEASPRQTSAQQLVGPLAGWSKLRYVLGTFGGVILPLGAQLLAGGAKNIPAVVDAGPPAVLAVAALVCLVPGELLERWLFWRTGGATISPS</sequence>